<dbReference type="Pfam" id="PF22886">
    <property type="entry name" value="DUF7021"/>
    <property type="match status" value="1"/>
</dbReference>
<evidence type="ECO:0000313" key="3">
    <source>
        <dbReference type="EMBL" id="MBC2601627.1"/>
    </source>
</evidence>
<keyword evidence="4" id="KW-1185">Reference proteome</keyword>
<proteinExistence type="predicted"/>
<evidence type="ECO:0000259" key="1">
    <source>
        <dbReference type="Pfam" id="PF10020"/>
    </source>
</evidence>
<dbReference type="InterPro" id="IPR019260">
    <property type="entry name" value="DUF2262"/>
</dbReference>
<dbReference type="Pfam" id="PF10020">
    <property type="entry name" value="DUF2262"/>
    <property type="match status" value="1"/>
</dbReference>
<name>A0A7X1E5I0_9BACT</name>
<evidence type="ECO:0000259" key="2">
    <source>
        <dbReference type="Pfam" id="PF22886"/>
    </source>
</evidence>
<dbReference type="InterPro" id="IPR054286">
    <property type="entry name" value="DUF7021"/>
</dbReference>
<reference evidence="3 4" key="1">
    <citation type="submission" date="2020-07" db="EMBL/GenBank/DDBJ databases">
        <authorList>
            <person name="Feng X."/>
        </authorList>
    </citation>
    <scope>NUCLEOTIDE SEQUENCE [LARGE SCALE GENOMIC DNA]</scope>
    <source>
        <strain evidence="3 4">JCM14086</strain>
    </source>
</reference>
<dbReference type="EMBL" id="JACHVA010000058">
    <property type="protein sequence ID" value="MBC2601627.1"/>
    <property type="molecule type" value="Genomic_DNA"/>
</dbReference>
<feature type="domain" description="DUF7021" evidence="2">
    <location>
        <begin position="13"/>
        <end position="130"/>
    </location>
</feature>
<accession>A0A7X1E5I0</accession>
<protein>
    <submittedName>
        <fullName evidence="3">DUF2262 domain-containing protein</fullName>
    </submittedName>
</protein>
<feature type="domain" description="DUF2262" evidence="1">
    <location>
        <begin position="141"/>
        <end position="274"/>
    </location>
</feature>
<evidence type="ECO:0000313" key="4">
    <source>
        <dbReference type="Proteomes" id="UP000525652"/>
    </source>
</evidence>
<dbReference type="RefSeq" id="WP_185692358.1">
    <property type="nucleotide sequence ID" value="NZ_JACHVA010000058.1"/>
</dbReference>
<dbReference type="Proteomes" id="UP000525652">
    <property type="component" value="Unassembled WGS sequence"/>
</dbReference>
<sequence length="276" mass="31172">MEDIFEKARRRQQQIYASLNEQPTESFLGLVEASGPGASKSKGEKDWTVSIGLVAWKDSKGILQKNGMTLRKIVPEEKTGELTKKIEPYAIVSFKAKVADFEGFDKKQALLINLENANAQDDELNEIAENLKQPVCHKVPHLGTFTLDRSVNWYEGKKRYGLRHVSIYLDTSEGEEFSELAKQAQEIWKKIKKLDQDARDCAVSELLETKNGFWLNDGDSEISEKAFRKQMTLDYLNLDSNGSVEFAYNDGDLFWGHTIVVRGNHDTGFTDAGIEG</sequence>
<dbReference type="AlphaFoldDB" id="A0A7X1E5I0"/>
<gene>
    <name evidence="3" type="ORF">H5P30_07535</name>
</gene>
<organism evidence="3 4">
    <name type="scientific">Puniceicoccus vermicola</name>
    <dbReference type="NCBI Taxonomy" id="388746"/>
    <lineage>
        <taxon>Bacteria</taxon>
        <taxon>Pseudomonadati</taxon>
        <taxon>Verrucomicrobiota</taxon>
        <taxon>Opitutia</taxon>
        <taxon>Puniceicoccales</taxon>
        <taxon>Puniceicoccaceae</taxon>
        <taxon>Puniceicoccus</taxon>
    </lineage>
</organism>
<comment type="caution">
    <text evidence="3">The sequence shown here is derived from an EMBL/GenBank/DDBJ whole genome shotgun (WGS) entry which is preliminary data.</text>
</comment>